<protein>
    <recommendedName>
        <fullName evidence="3">IS110 family transposase</fullName>
    </recommendedName>
</protein>
<sequence>MNTNTLQNINIGVDTGKLQLDIYIRPLDVFFTVPNNEKGIKQALATIKKHNSQRIVIEATGA</sequence>
<accession>A0ABQ1TI68</accession>
<evidence type="ECO:0000313" key="1">
    <source>
        <dbReference type="EMBL" id="GGE94626.1"/>
    </source>
</evidence>
<dbReference type="EMBL" id="BMKO01000025">
    <property type="protein sequence ID" value="GGE94626.1"/>
    <property type="molecule type" value="Genomic_DNA"/>
</dbReference>
<reference evidence="2" key="1">
    <citation type="journal article" date="2019" name="Int. J. Syst. Evol. Microbiol.">
        <title>The Global Catalogue of Microorganisms (GCM) 10K type strain sequencing project: providing services to taxonomists for standard genome sequencing and annotation.</title>
        <authorList>
            <consortium name="The Broad Institute Genomics Platform"/>
            <consortium name="The Broad Institute Genome Sequencing Center for Infectious Disease"/>
            <person name="Wu L."/>
            <person name="Ma J."/>
        </authorList>
    </citation>
    <scope>NUCLEOTIDE SEQUENCE [LARGE SCALE GENOMIC DNA]</scope>
    <source>
        <strain evidence="2">CGMCC 1.16033</strain>
    </source>
</reference>
<name>A0ABQ1TI68_9GAMM</name>
<proteinExistence type="predicted"/>
<evidence type="ECO:0000313" key="2">
    <source>
        <dbReference type="Proteomes" id="UP000606498"/>
    </source>
</evidence>
<dbReference type="Proteomes" id="UP000606498">
    <property type="component" value="Unassembled WGS sequence"/>
</dbReference>
<gene>
    <name evidence="1" type="ORF">GCM10011520_38700</name>
</gene>
<keyword evidence="2" id="KW-1185">Reference proteome</keyword>
<organism evidence="1 2">
    <name type="scientific">Shewanella carassii</name>
    <dbReference type="NCBI Taxonomy" id="1987584"/>
    <lineage>
        <taxon>Bacteria</taxon>
        <taxon>Pseudomonadati</taxon>
        <taxon>Pseudomonadota</taxon>
        <taxon>Gammaproteobacteria</taxon>
        <taxon>Alteromonadales</taxon>
        <taxon>Shewanellaceae</taxon>
        <taxon>Shewanella</taxon>
    </lineage>
</organism>
<evidence type="ECO:0008006" key="3">
    <source>
        <dbReference type="Google" id="ProtNLM"/>
    </source>
</evidence>
<comment type="caution">
    <text evidence="1">The sequence shown here is derived from an EMBL/GenBank/DDBJ whole genome shotgun (WGS) entry which is preliminary data.</text>
</comment>